<dbReference type="Pfam" id="PF12697">
    <property type="entry name" value="Abhydrolase_6"/>
    <property type="match status" value="1"/>
</dbReference>
<dbReference type="AlphaFoldDB" id="A0A1A0DE70"/>
<dbReference type="SUPFAM" id="SSF53474">
    <property type="entry name" value="alpha/beta-Hydrolases"/>
    <property type="match status" value="1"/>
</dbReference>
<organism evidence="1 2">
    <name type="scientific">Acetobacter pasteurianus</name>
    <name type="common">Acetobacter turbidans</name>
    <dbReference type="NCBI Taxonomy" id="438"/>
    <lineage>
        <taxon>Bacteria</taxon>
        <taxon>Pseudomonadati</taxon>
        <taxon>Pseudomonadota</taxon>
        <taxon>Alphaproteobacteria</taxon>
        <taxon>Acetobacterales</taxon>
        <taxon>Acetobacteraceae</taxon>
        <taxon>Acetobacter</taxon>
    </lineage>
</organism>
<dbReference type="InterPro" id="IPR000073">
    <property type="entry name" value="AB_hydrolase_1"/>
</dbReference>
<sequence>MARLLPVFVHGWAFGPEFWQPVLAQLNWADAVTLDLGFLKPEASDVTKAVTLDDICQKQQPILGIGHSLGFMWLMMQRRQGILPAGSQFAGINTFACFASRESFPEGVAPRIVQRMIRGLGREPVAVVNDFRQRCGAPPVSAARCQPEELAQGLDLLRTEDVRADLPTGLLEVLAGRQDEIASPSMTEASFPAPAHIKWVENGAHLLPQTHPVECARFLETLRNRMEQQL</sequence>
<dbReference type="PATRIC" id="fig|438.15.peg.1695"/>
<reference evidence="1 2" key="1">
    <citation type="submission" date="2016-05" db="EMBL/GenBank/DDBJ databases">
        <title>Genome sequencing of Acetobacter pasteurianus strain SRCM100623.</title>
        <authorList>
            <person name="Song Y.R."/>
        </authorList>
    </citation>
    <scope>NUCLEOTIDE SEQUENCE [LARGE SCALE GENOMIC DNA]</scope>
    <source>
        <strain evidence="1 2">SRCM100623</strain>
    </source>
</reference>
<proteinExistence type="predicted"/>
<dbReference type="EMBL" id="LYUD01000099">
    <property type="protein sequence ID" value="OAZ72962.1"/>
    <property type="molecule type" value="Genomic_DNA"/>
</dbReference>
<dbReference type="Gene3D" id="3.40.50.1820">
    <property type="entry name" value="alpha/beta hydrolase"/>
    <property type="match status" value="1"/>
</dbReference>
<name>A0A1A0DE70_ACEPA</name>
<evidence type="ECO:0000313" key="1">
    <source>
        <dbReference type="EMBL" id="OAZ72962.1"/>
    </source>
</evidence>
<dbReference type="Proteomes" id="UP000093796">
    <property type="component" value="Unassembled WGS sequence"/>
</dbReference>
<evidence type="ECO:0000313" key="2">
    <source>
        <dbReference type="Proteomes" id="UP000093796"/>
    </source>
</evidence>
<comment type="caution">
    <text evidence="1">The sequence shown here is derived from an EMBL/GenBank/DDBJ whole genome shotgun (WGS) entry which is preliminary data.</text>
</comment>
<protein>
    <submittedName>
        <fullName evidence="1">Pimeloyl-[acyl-carrier protein] methyl ester esterase</fullName>
        <ecNumber evidence="1">3.1.1.85</ecNumber>
    </submittedName>
</protein>
<gene>
    <name evidence="1" type="primary">bioH</name>
    <name evidence="1" type="ORF">SRCM100623_01505</name>
</gene>
<dbReference type="RefSeq" id="WP_003628704.1">
    <property type="nucleotide sequence ID" value="NZ_LYUD01000099.1"/>
</dbReference>
<dbReference type="GO" id="GO:0090499">
    <property type="term" value="F:pimelyl-[acyl-carrier protein] methyl ester esterase activity"/>
    <property type="evidence" value="ECO:0007669"/>
    <property type="project" value="UniProtKB-EC"/>
</dbReference>
<dbReference type="InterPro" id="IPR029058">
    <property type="entry name" value="AB_hydrolase_fold"/>
</dbReference>
<dbReference type="EC" id="3.1.1.85" evidence="1"/>
<dbReference type="OrthoDB" id="7165362at2"/>
<accession>A0A1A0DE70</accession>
<keyword evidence="1" id="KW-0378">Hydrolase</keyword>